<proteinExistence type="predicted"/>
<dbReference type="Proteomes" id="UP000183750">
    <property type="component" value="Unassembled WGS sequence"/>
</dbReference>
<dbReference type="AlphaFoldDB" id="A0A1H4L7X7"/>
<dbReference type="OrthoDB" id="3402988at2"/>
<gene>
    <name evidence="1" type="ORF">SAMN04489807_1696</name>
</gene>
<evidence type="ECO:0000313" key="1">
    <source>
        <dbReference type="EMBL" id="SEB66831.1"/>
    </source>
</evidence>
<dbReference type="EMBL" id="FNSQ01000005">
    <property type="protein sequence ID" value="SEB66831.1"/>
    <property type="molecule type" value="Genomic_DNA"/>
</dbReference>
<reference evidence="2" key="1">
    <citation type="submission" date="2016-10" db="EMBL/GenBank/DDBJ databases">
        <authorList>
            <person name="Varghese N."/>
            <person name="Submissions S."/>
        </authorList>
    </citation>
    <scope>NUCLEOTIDE SEQUENCE [LARGE SCALE GENOMIC DNA]</scope>
    <source>
        <strain evidence="2">DSM 16089</strain>
    </source>
</reference>
<dbReference type="RefSeq" id="WP_060928736.1">
    <property type="nucleotide sequence ID" value="NZ_FNSQ01000005.1"/>
</dbReference>
<accession>A0A1H4L7X7</accession>
<protein>
    <submittedName>
        <fullName evidence="1">Uncharacterized protein</fullName>
    </submittedName>
</protein>
<sequence length="153" mass="17617">MRGRIEALVIASLTESVGAADALVAAFEYDWAAAIFAFLVAEPGWAERLPRIAEQYSTMWVVPNFVYGPARMAYEHQHLEQADQDSIEEFFRTFFTNYHVFENGRHRRMWIGEEMERLKKARKMTRQRLQEGQRAIEGLISGLAEQEGTGDDD</sequence>
<name>A0A1H4L7X7_9MICO</name>
<organism evidence="1 2">
    <name type="scientific">Microbacterium hydrocarbonoxydans</name>
    <dbReference type="NCBI Taxonomy" id="273678"/>
    <lineage>
        <taxon>Bacteria</taxon>
        <taxon>Bacillati</taxon>
        <taxon>Actinomycetota</taxon>
        <taxon>Actinomycetes</taxon>
        <taxon>Micrococcales</taxon>
        <taxon>Microbacteriaceae</taxon>
        <taxon>Microbacterium</taxon>
    </lineage>
</organism>
<evidence type="ECO:0000313" key="2">
    <source>
        <dbReference type="Proteomes" id="UP000183750"/>
    </source>
</evidence>
<keyword evidence="2" id="KW-1185">Reference proteome</keyword>